<feature type="transmembrane region" description="Helical" evidence="5">
    <location>
        <begin position="320"/>
        <end position="337"/>
    </location>
</feature>
<comment type="caution">
    <text evidence="7">The sequence shown here is derived from an EMBL/GenBank/DDBJ whole genome shotgun (WGS) entry which is preliminary data.</text>
</comment>
<keyword evidence="3 5" id="KW-1133">Transmembrane helix</keyword>
<feature type="domain" description="Major facilitator superfamily (MFS) profile" evidence="6">
    <location>
        <begin position="2"/>
        <end position="477"/>
    </location>
</feature>
<dbReference type="PANTHER" id="PTHR42718:SF49">
    <property type="entry name" value="EXPORT PROTEIN"/>
    <property type="match status" value="1"/>
</dbReference>
<keyword evidence="2 5" id="KW-0812">Transmembrane</keyword>
<dbReference type="CDD" id="cd17321">
    <property type="entry name" value="MFS_MMR_MDR_like"/>
    <property type="match status" value="1"/>
</dbReference>
<protein>
    <recommendedName>
        <fullName evidence="6">Major facilitator superfamily (MFS) profile domain-containing protein</fullName>
    </recommendedName>
</protein>
<evidence type="ECO:0000256" key="2">
    <source>
        <dbReference type="ARBA" id="ARBA00022692"/>
    </source>
</evidence>
<dbReference type="Gene3D" id="1.20.1250.20">
    <property type="entry name" value="MFS general substrate transporter like domains"/>
    <property type="match status" value="1"/>
</dbReference>
<feature type="transmembrane region" description="Helical" evidence="5">
    <location>
        <begin position="157"/>
        <end position="177"/>
    </location>
</feature>
<feature type="transmembrane region" description="Helical" evidence="5">
    <location>
        <begin position="39"/>
        <end position="61"/>
    </location>
</feature>
<evidence type="ECO:0000256" key="5">
    <source>
        <dbReference type="SAM" id="Phobius"/>
    </source>
</evidence>
<organism evidence="7 8">
    <name type="scientific">Pseudonocardia ailaonensis</name>
    <dbReference type="NCBI Taxonomy" id="367279"/>
    <lineage>
        <taxon>Bacteria</taxon>
        <taxon>Bacillati</taxon>
        <taxon>Actinomycetota</taxon>
        <taxon>Actinomycetes</taxon>
        <taxon>Pseudonocardiales</taxon>
        <taxon>Pseudonocardiaceae</taxon>
        <taxon>Pseudonocardia</taxon>
    </lineage>
</organism>
<feature type="transmembrane region" description="Helical" evidence="5">
    <location>
        <begin position="393"/>
        <end position="411"/>
    </location>
</feature>
<dbReference type="Pfam" id="PF07690">
    <property type="entry name" value="MFS_1"/>
    <property type="match status" value="1"/>
</dbReference>
<feature type="transmembrane region" description="Helical" evidence="5">
    <location>
        <begin position="255"/>
        <end position="278"/>
    </location>
</feature>
<feature type="transmembrane region" description="Helical" evidence="5">
    <location>
        <begin position="215"/>
        <end position="234"/>
    </location>
</feature>
<keyword evidence="4 5" id="KW-0472">Membrane</keyword>
<dbReference type="InterPro" id="IPR011701">
    <property type="entry name" value="MFS"/>
</dbReference>
<dbReference type="PRINTS" id="PR01036">
    <property type="entry name" value="TCRTETB"/>
</dbReference>
<feature type="transmembrane region" description="Helical" evidence="5">
    <location>
        <begin position="127"/>
        <end position="151"/>
    </location>
</feature>
<feature type="transmembrane region" description="Helical" evidence="5">
    <location>
        <begin position="97"/>
        <end position="115"/>
    </location>
</feature>
<dbReference type="PANTHER" id="PTHR42718">
    <property type="entry name" value="MAJOR FACILITATOR SUPERFAMILY MULTIDRUG TRANSPORTER MFSC"/>
    <property type="match status" value="1"/>
</dbReference>
<evidence type="ECO:0000259" key="6">
    <source>
        <dbReference type="PROSITE" id="PS50850"/>
    </source>
</evidence>
<feature type="transmembrane region" description="Helical" evidence="5">
    <location>
        <begin position="453"/>
        <end position="473"/>
    </location>
</feature>
<proteinExistence type="predicted"/>
<dbReference type="Proteomes" id="UP001500449">
    <property type="component" value="Unassembled WGS sequence"/>
</dbReference>
<evidence type="ECO:0000313" key="8">
    <source>
        <dbReference type="Proteomes" id="UP001500449"/>
    </source>
</evidence>
<evidence type="ECO:0000256" key="4">
    <source>
        <dbReference type="ARBA" id="ARBA00023136"/>
    </source>
</evidence>
<dbReference type="SUPFAM" id="SSF103473">
    <property type="entry name" value="MFS general substrate transporter"/>
    <property type="match status" value="1"/>
</dbReference>
<dbReference type="EMBL" id="BAAAQK010000025">
    <property type="protein sequence ID" value="GAA1873090.1"/>
    <property type="molecule type" value="Genomic_DNA"/>
</dbReference>
<dbReference type="InterPro" id="IPR020846">
    <property type="entry name" value="MFS_dom"/>
</dbReference>
<gene>
    <name evidence="7" type="ORF">GCM10009836_62540</name>
</gene>
<keyword evidence="8" id="KW-1185">Reference proteome</keyword>
<sequence>MTVAAAALAPFVVFASFPLPIVALPAIGADLGVGLSELSLLVSGYALGLGALLLTGGALADRFGAARVWIGAMAAFAVLSAACALATTVPLLVGARIAQGAAGAALMACSLGLIARNVEPARRGGAVALWGAAIGAGLSCGPVGAGLALEFGRWRPAFAVLAAVAAMAALVGVVALPTPRGTAGGRFDLVGTVLLSVGLGGLILGVSWVGSGFSMRVGIAFGLAVVLLPLFVATQRGREVPMFDVGLLRIPSYTGGLVAGLAMALSILSMLVLIGPFLQVVFGLSALQAGLWFLPATGLSAVVALFGARIGARFSLRTRLTTGLALAAAGLAALAFARTDWTFALFLPGFVLSGLGVGLANPALGAAAVVGVPPERAGVAAGAANTARQLGNALGIAALGAIIHAGALASARGELPIAADLLAAGDLRGATAVAPAQAVQAAYAISQTTGIRLALEVSAVLALLGAVVAAFLLRPRPAPEQVEMNVGHVAEAQAGR</sequence>
<dbReference type="PROSITE" id="PS50850">
    <property type="entry name" value="MFS"/>
    <property type="match status" value="1"/>
</dbReference>
<dbReference type="Gene3D" id="1.20.1720.10">
    <property type="entry name" value="Multidrug resistance protein D"/>
    <property type="match status" value="1"/>
</dbReference>
<accession>A0ABN2NKH1</accession>
<name>A0ABN2NKH1_9PSEU</name>
<feature type="transmembrane region" description="Helical" evidence="5">
    <location>
        <begin position="189"/>
        <end position="209"/>
    </location>
</feature>
<feature type="transmembrane region" description="Helical" evidence="5">
    <location>
        <begin position="343"/>
        <end position="372"/>
    </location>
</feature>
<feature type="transmembrane region" description="Helical" evidence="5">
    <location>
        <begin position="290"/>
        <end position="308"/>
    </location>
</feature>
<reference evidence="7 8" key="1">
    <citation type="journal article" date="2019" name="Int. J. Syst. Evol. Microbiol.">
        <title>The Global Catalogue of Microorganisms (GCM) 10K type strain sequencing project: providing services to taxonomists for standard genome sequencing and annotation.</title>
        <authorList>
            <consortium name="The Broad Institute Genomics Platform"/>
            <consortium name="The Broad Institute Genome Sequencing Center for Infectious Disease"/>
            <person name="Wu L."/>
            <person name="Ma J."/>
        </authorList>
    </citation>
    <scope>NUCLEOTIDE SEQUENCE [LARGE SCALE GENOMIC DNA]</scope>
    <source>
        <strain evidence="7 8">JCM 16009</strain>
    </source>
</reference>
<evidence type="ECO:0000256" key="1">
    <source>
        <dbReference type="ARBA" id="ARBA00004651"/>
    </source>
</evidence>
<feature type="transmembrane region" description="Helical" evidence="5">
    <location>
        <begin position="68"/>
        <end position="91"/>
    </location>
</feature>
<evidence type="ECO:0000256" key="3">
    <source>
        <dbReference type="ARBA" id="ARBA00022989"/>
    </source>
</evidence>
<comment type="subcellular location">
    <subcellularLocation>
        <location evidence="1">Cell membrane</location>
        <topology evidence="1">Multi-pass membrane protein</topology>
    </subcellularLocation>
</comment>
<dbReference type="InterPro" id="IPR036259">
    <property type="entry name" value="MFS_trans_sf"/>
</dbReference>
<evidence type="ECO:0000313" key="7">
    <source>
        <dbReference type="EMBL" id="GAA1873090.1"/>
    </source>
</evidence>